<comment type="caution">
    <text evidence="3">The sequence shown here is derived from an EMBL/GenBank/DDBJ whole genome shotgun (WGS) entry which is preliminary data.</text>
</comment>
<evidence type="ECO:0000313" key="3">
    <source>
        <dbReference type="EMBL" id="MBP2018045.1"/>
    </source>
</evidence>
<keyword evidence="4" id="KW-1185">Reference proteome</keyword>
<feature type="compositionally biased region" description="Acidic residues" evidence="1">
    <location>
        <begin position="54"/>
        <end position="68"/>
    </location>
</feature>
<feature type="region of interest" description="Disordered" evidence="1">
    <location>
        <begin position="83"/>
        <end position="104"/>
    </location>
</feature>
<evidence type="ECO:0000256" key="1">
    <source>
        <dbReference type="SAM" id="MobiDB-lite"/>
    </source>
</evidence>
<accession>A0ABS4JSU4</accession>
<dbReference type="Pfam" id="PF10646">
    <property type="entry name" value="Germane"/>
    <property type="match status" value="1"/>
</dbReference>
<dbReference type="Proteomes" id="UP001519289">
    <property type="component" value="Unassembled WGS sequence"/>
</dbReference>
<dbReference type="InterPro" id="IPR019606">
    <property type="entry name" value="GerMN"/>
</dbReference>
<protein>
    <submittedName>
        <fullName evidence="3">Spore germination protein GerM</fullName>
    </submittedName>
</protein>
<evidence type="ECO:0000259" key="2">
    <source>
        <dbReference type="SMART" id="SM00909"/>
    </source>
</evidence>
<sequence length="258" mass="26344">MAPGDTTAGQSAGAPAGGAGESGSGEAGGQPLYASGETVGEEPSGEGGPGDGGEQADGEPPDGEVVDGEQVDGEVVDGEVVDGEQVNGEQAQQWETAASRSAIDRSGGAADTMLMTIYYLDDQTGGETLQPVEIKVPATITPVAEALRHLLHPPVELGLYGEFPPGTTAALPNLADGVVTVELSPEVEAVRGQAATHAVIASLVYTLTEIPGVDAVQLWVNGRPAELDGFVWSVPLSRADLENWNLFRVEPVISYSGA</sequence>
<dbReference type="EMBL" id="JAGGLG010000009">
    <property type="protein sequence ID" value="MBP2018045.1"/>
    <property type="molecule type" value="Genomic_DNA"/>
</dbReference>
<dbReference type="RefSeq" id="WP_209466182.1">
    <property type="nucleotide sequence ID" value="NZ_JAGGLG010000009.1"/>
</dbReference>
<feature type="compositionally biased region" description="Gly residues" evidence="1">
    <location>
        <begin position="15"/>
        <end position="28"/>
    </location>
</feature>
<organism evidence="3 4">
    <name type="scientific">Symbiobacterium terraclitae</name>
    <dbReference type="NCBI Taxonomy" id="557451"/>
    <lineage>
        <taxon>Bacteria</taxon>
        <taxon>Bacillati</taxon>
        <taxon>Bacillota</taxon>
        <taxon>Clostridia</taxon>
        <taxon>Eubacteriales</taxon>
        <taxon>Symbiobacteriaceae</taxon>
        <taxon>Symbiobacterium</taxon>
    </lineage>
</organism>
<evidence type="ECO:0000313" key="4">
    <source>
        <dbReference type="Proteomes" id="UP001519289"/>
    </source>
</evidence>
<dbReference type="SMART" id="SM00909">
    <property type="entry name" value="Germane"/>
    <property type="match status" value="1"/>
</dbReference>
<name>A0ABS4JSU4_9FIRM</name>
<feature type="compositionally biased region" description="Polar residues" evidence="1">
    <location>
        <begin position="87"/>
        <end position="99"/>
    </location>
</feature>
<proteinExistence type="predicted"/>
<reference evidence="3 4" key="1">
    <citation type="submission" date="2021-03" db="EMBL/GenBank/DDBJ databases">
        <title>Genomic Encyclopedia of Type Strains, Phase IV (KMG-IV): sequencing the most valuable type-strain genomes for metagenomic binning, comparative biology and taxonomic classification.</title>
        <authorList>
            <person name="Goeker M."/>
        </authorList>
    </citation>
    <scope>NUCLEOTIDE SEQUENCE [LARGE SCALE GENOMIC DNA]</scope>
    <source>
        <strain evidence="3 4">DSM 27138</strain>
    </source>
</reference>
<feature type="region of interest" description="Disordered" evidence="1">
    <location>
        <begin position="1"/>
        <end position="68"/>
    </location>
</feature>
<gene>
    <name evidence="3" type="ORF">J2Z79_001444</name>
</gene>
<feature type="domain" description="GerMN" evidence="2">
    <location>
        <begin position="143"/>
        <end position="229"/>
    </location>
</feature>